<keyword evidence="3 4" id="KW-0175">Coiled coil</keyword>
<evidence type="ECO:0000256" key="2">
    <source>
        <dbReference type="ARBA" id="ARBA00023034"/>
    </source>
</evidence>
<comment type="subcellular location">
    <subcellularLocation>
        <location evidence="1">Golgi apparatus</location>
    </subcellularLocation>
</comment>
<evidence type="ECO:0000313" key="8">
    <source>
        <dbReference type="Proteomes" id="UP000663882"/>
    </source>
</evidence>
<dbReference type="EMBL" id="CAJNOO010000605">
    <property type="protein sequence ID" value="CAF0990189.1"/>
    <property type="molecule type" value="Genomic_DNA"/>
</dbReference>
<dbReference type="PANTHER" id="PTHR18921:SF2">
    <property type="entry name" value="THYROID RECEPTOR-INTERACTING PROTEIN 11"/>
    <property type="match status" value="1"/>
</dbReference>
<protein>
    <recommendedName>
        <fullName evidence="6">GRIP domain-containing protein</fullName>
    </recommendedName>
</protein>
<name>A0A814G219_9BILA</name>
<dbReference type="PROSITE" id="PS50913">
    <property type="entry name" value="GRIP"/>
    <property type="match status" value="1"/>
</dbReference>
<sequence length="1239" mass="146976">MSDDTNNSIHDSSLTSKQSLNIQRTIELNQVQQDTDHFELEKQALFEECTSLKKQCDELTKQKQAIEIRSHMLLDESRQIIEEKDNELKRLRETSNILLSNDQPNVNEFVKYQRMLNELKDENIHLKNEMFSLKTILESKEKIEKEYQEQIHRLQLRITELEDWNGDFQKNESSETIEMNNKEYSNFQSNIDLLSSRNRQLENDLQRLQSQQRNNQLALERLDEYEETISQLQEELNQLQSNKKKQQTGADEDLNRRLVEERKRYDAIVDLLEETRLQVKNEKKQSEEKILQIETNLNERFQQEKINLENQLQNKDKQIEIERNERENLQKQINNLQQSKDDQEQENHLKEIYVREMLERQIIELNEQVQSLENDKNELNYQIDELRQQTFTATPGAPPMINISSQIRDVSLSPQTSSDHLFELESQISQNEKQFRQINSIYNQFLTLLPCEYTSSNDTHISFEDRFANLFEQFSTYIGTFSIIQEELDSLKQILNEREDELEKLRTHLELTTHKLTQLQEEQTLLNKDKSSESDEDELEEILGIQQRAPSRQSLLSITPGEKQQLTAQNELLSSLLIEKEQELISLQQAKKSHEDLIKNLELLQLNLQQMEHDKDIKQIELNDIKNILDEKLRENSSLKKEKMYFIEKLAELERERYEQQSIIQMSSKQSSHDDKGISSTSITTKVQEQNTEKDITEEQYGNLYCNYNQLLESYKRQQDESVSYYNEYTRIFTLYNDLNTKYNQLEIDYKSIQSLIQQKNEAYLQCQNELNTYQNLLYHQKKKSDDIDLLRSTLNEREIKLQQLINNENQLLIKQTELETNMKLLEENNIKLKSNQQLFEQIQLDLKRITHERDLAIVEKKQIENEIKFNREKLLQSDEREVKLTNEVERLCQIEKSLRNQLEQINNSNQEKVELIHQFTINNEPSQQELLIELETLKHEYAKIKELNINLTNQLQDQIKYSQNLQNNLDQFQQEHEQHINEHLFQYQDSLREQISISARLTNENNELHQHLEEYNEILLSVNRLNDEIKIKDLLINKLQIEIENRNKQILEFNENFQTINDTRIEKQLVKNILLSYFHTPIDKQQEVIPILSALVGFTQEEYQKVMNAISNNYNNSASTNWLTGWLNTNSSKPRIQSNISFDQSDKSFTELLIQYVDQQSVDTFSQPISNFNTDEYKNHQNLNNSSVSTSDNFTHYPRDTQLITVSSTTSNVEQDINIDNQSSLPTASINVDELLTV</sequence>
<keyword evidence="2" id="KW-0333">Golgi apparatus</keyword>
<feature type="coiled-coil region" evidence="4">
    <location>
        <begin position="736"/>
        <end position="1057"/>
    </location>
</feature>
<evidence type="ECO:0000256" key="5">
    <source>
        <dbReference type="SAM" id="MobiDB-lite"/>
    </source>
</evidence>
<dbReference type="OrthoDB" id="425925at2759"/>
<accession>A0A814G219</accession>
<organism evidence="7 8">
    <name type="scientific">Rotaria sordida</name>
    <dbReference type="NCBI Taxonomy" id="392033"/>
    <lineage>
        <taxon>Eukaryota</taxon>
        <taxon>Metazoa</taxon>
        <taxon>Spiralia</taxon>
        <taxon>Gnathifera</taxon>
        <taxon>Rotifera</taxon>
        <taxon>Eurotatoria</taxon>
        <taxon>Bdelloidea</taxon>
        <taxon>Philodinida</taxon>
        <taxon>Philodinidae</taxon>
        <taxon>Rotaria</taxon>
    </lineage>
</organism>
<feature type="coiled-coil region" evidence="4">
    <location>
        <begin position="42"/>
        <end position="157"/>
    </location>
</feature>
<dbReference type="AlphaFoldDB" id="A0A814G219"/>
<dbReference type="Proteomes" id="UP000663882">
    <property type="component" value="Unassembled WGS sequence"/>
</dbReference>
<feature type="region of interest" description="Disordered" evidence="5">
    <location>
        <begin position="665"/>
        <end position="694"/>
    </location>
</feature>
<feature type="coiled-coil region" evidence="4">
    <location>
        <begin position="563"/>
        <end position="656"/>
    </location>
</feature>
<dbReference type="GO" id="GO:0007030">
    <property type="term" value="P:Golgi organization"/>
    <property type="evidence" value="ECO:0007669"/>
    <property type="project" value="TreeGrafter"/>
</dbReference>
<dbReference type="GO" id="GO:0031267">
    <property type="term" value="F:small GTPase binding"/>
    <property type="evidence" value="ECO:0007669"/>
    <property type="project" value="TreeGrafter"/>
</dbReference>
<reference evidence="7" key="1">
    <citation type="submission" date="2021-02" db="EMBL/GenBank/DDBJ databases">
        <authorList>
            <person name="Nowell W R."/>
        </authorList>
    </citation>
    <scope>NUCLEOTIDE SEQUENCE</scope>
</reference>
<evidence type="ECO:0000256" key="1">
    <source>
        <dbReference type="ARBA" id="ARBA00004555"/>
    </source>
</evidence>
<dbReference type="GO" id="GO:0005794">
    <property type="term" value="C:Golgi apparatus"/>
    <property type="evidence" value="ECO:0007669"/>
    <property type="project" value="UniProtKB-SubCell"/>
</dbReference>
<feature type="coiled-coil region" evidence="4">
    <location>
        <begin position="184"/>
        <end position="389"/>
    </location>
</feature>
<dbReference type="InterPro" id="IPR000237">
    <property type="entry name" value="GRIP_dom"/>
</dbReference>
<evidence type="ECO:0000256" key="3">
    <source>
        <dbReference type="ARBA" id="ARBA00023054"/>
    </source>
</evidence>
<feature type="compositionally biased region" description="Polar residues" evidence="5">
    <location>
        <begin position="678"/>
        <end position="690"/>
    </location>
</feature>
<dbReference type="PANTHER" id="PTHR18921">
    <property type="entry name" value="MYOSIN HEAVY CHAIN - RELATED"/>
    <property type="match status" value="1"/>
</dbReference>
<gene>
    <name evidence="7" type="ORF">RFH988_LOCUS13611</name>
</gene>
<proteinExistence type="predicted"/>
<feature type="coiled-coil region" evidence="4">
    <location>
        <begin position="481"/>
        <end position="522"/>
    </location>
</feature>
<evidence type="ECO:0000313" key="7">
    <source>
        <dbReference type="EMBL" id="CAF0990189.1"/>
    </source>
</evidence>
<comment type="caution">
    <text evidence="7">The sequence shown here is derived from an EMBL/GenBank/DDBJ whole genome shotgun (WGS) entry which is preliminary data.</text>
</comment>
<evidence type="ECO:0000256" key="4">
    <source>
        <dbReference type="SAM" id="Coils"/>
    </source>
</evidence>
<dbReference type="GO" id="GO:0006888">
    <property type="term" value="P:endoplasmic reticulum to Golgi vesicle-mediated transport"/>
    <property type="evidence" value="ECO:0007669"/>
    <property type="project" value="TreeGrafter"/>
</dbReference>
<feature type="domain" description="GRIP" evidence="6">
    <location>
        <begin position="1061"/>
        <end position="1110"/>
    </location>
</feature>
<evidence type="ECO:0000259" key="6">
    <source>
        <dbReference type="PROSITE" id="PS50913"/>
    </source>
</evidence>